<proteinExistence type="predicted"/>
<dbReference type="EMBL" id="CAJHUB010000761">
    <property type="protein sequence ID" value="CAD7686275.1"/>
    <property type="molecule type" value="Genomic_DNA"/>
</dbReference>
<sequence length="207" mass="21313">METPGSAPWAGPRGAGPGARPAPAHNSRPSGARGVSRSPLAPGSPTAARRARAPTPLPAAGGTAGRFPRGTPPSSPGRRGEGLLPPRNRKDARSTAGRGLRGVRPGAGPRGRHCAAPGAEPGIGQQGAGQGRGLRKGTLLRGELLPRASPFSGPQRTPVVKISVREKKRVISCQGENREPKTARRIKAAPIAEFREGLTCSLRLLTC</sequence>
<keyword evidence="3" id="KW-1185">Reference proteome</keyword>
<feature type="compositionally biased region" description="Low complexity" evidence="1">
    <location>
        <begin position="96"/>
        <end position="107"/>
    </location>
</feature>
<comment type="caution">
    <text evidence="2">The sequence shown here is derived from an EMBL/GenBank/DDBJ whole genome shotgun (WGS) entry which is preliminary data.</text>
</comment>
<feature type="compositionally biased region" description="Low complexity" evidence="1">
    <location>
        <begin position="58"/>
        <end position="69"/>
    </location>
</feature>
<evidence type="ECO:0000256" key="1">
    <source>
        <dbReference type="SAM" id="MobiDB-lite"/>
    </source>
</evidence>
<accession>A0A811ZC30</accession>
<organism evidence="2 3">
    <name type="scientific">Nyctereutes procyonoides</name>
    <name type="common">Raccoon dog</name>
    <name type="synonym">Canis procyonoides</name>
    <dbReference type="NCBI Taxonomy" id="34880"/>
    <lineage>
        <taxon>Eukaryota</taxon>
        <taxon>Metazoa</taxon>
        <taxon>Chordata</taxon>
        <taxon>Craniata</taxon>
        <taxon>Vertebrata</taxon>
        <taxon>Euteleostomi</taxon>
        <taxon>Mammalia</taxon>
        <taxon>Eutheria</taxon>
        <taxon>Laurasiatheria</taxon>
        <taxon>Carnivora</taxon>
        <taxon>Caniformia</taxon>
        <taxon>Canidae</taxon>
        <taxon>Nyctereutes</taxon>
    </lineage>
</organism>
<feature type="compositionally biased region" description="Low complexity" evidence="1">
    <location>
        <begin position="1"/>
        <end position="24"/>
    </location>
</feature>
<evidence type="ECO:0000313" key="2">
    <source>
        <dbReference type="EMBL" id="CAD7686275.1"/>
    </source>
</evidence>
<evidence type="ECO:0000313" key="3">
    <source>
        <dbReference type="Proteomes" id="UP000645828"/>
    </source>
</evidence>
<feature type="region of interest" description="Disordered" evidence="1">
    <location>
        <begin position="1"/>
        <end position="136"/>
    </location>
</feature>
<dbReference type="Proteomes" id="UP000645828">
    <property type="component" value="Unassembled WGS sequence"/>
</dbReference>
<gene>
    <name evidence="2" type="ORF">NYPRO_LOCUS19068</name>
</gene>
<reference evidence="2" key="1">
    <citation type="submission" date="2020-12" db="EMBL/GenBank/DDBJ databases">
        <authorList>
            <consortium name="Molecular Ecology Group"/>
        </authorList>
    </citation>
    <scope>NUCLEOTIDE SEQUENCE</scope>
    <source>
        <strain evidence="2">TBG_1078</strain>
    </source>
</reference>
<protein>
    <submittedName>
        <fullName evidence="2">(raccoon dog) hypothetical protein</fullName>
    </submittedName>
</protein>
<dbReference type="AlphaFoldDB" id="A0A811ZC30"/>
<name>A0A811ZC30_NYCPR</name>